<dbReference type="AlphaFoldDB" id="A0AB39VI98"/>
<dbReference type="CDD" id="cd08023">
    <property type="entry name" value="GH16_laminarinase_like"/>
    <property type="match status" value="1"/>
</dbReference>
<dbReference type="KEGG" id="lrug:AB8B22_00295"/>
<organism evidence="5">
    <name type="scientific">Leptotrichia rugosa</name>
    <dbReference type="NCBI Taxonomy" id="3239302"/>
    <lineage>
        <taxon>Bacteria</taxon>
        <taxon>Fusobacteriati</taxon>
        <taxon>Fusobacteriota</taxon>
        <taxon>Fusobacteriia</taxon>
        <taxon>Fusobacteriales</taxon>
        <taxon>Leptotrichiaceae</taxon>
        <taxon>Leptotrichia</taxon>
    </lineage>
</organism>
<keyword evidence="3" id="KW-0732">Signal</keyword>
<feature type="signal peptide" evidence="3">
    <location>
        <begin position="1"/>
        <end position="21"/>
    </location>
</feature>
<evidence type="ECO:0000313" key="5">
    <source>
        <dbReference type="EMBL" id="XDU66882.1"/>
    </source>
</evidence>
<evidence type="ECO:0000256" key="2">
    <source>
        <dbReference type="SAM" id="MobiDB-lite"/>
    </source>
</evidence>
<dbReference type="Pfam" id="PF00722">
    <property type="entry name" value="Glyco_hydro_16"/>
    <property type="match status" value="1"/>
</dbReference>
<feature type="chain" id="PRO_5044187659" evidence="3">
    <location>
        <begin position="22"/>
        <end position="364"/>
    </location>
</feature>
<dbReference type="GO" id="GO:0004553">
    <property type="term" value="F:hydrolase activity, hydrolyzing O-glycosyl compounds"/>
    <property type="evidence" value="ECO:0007669"/>
    <property type="project" value="InterPro"/>
</dbReference>
<evidence type="ECO:0000256" key="3">
    <source>
        <dbReference type="SAM" id="SignalP"/>
    </source>
</evidence>
<evidence type="ECO:0000259" key="4">
    <source>
        <dbReference type="PROSITE" id="PS51762"/>
    </source>
</evidence>
<protein>
    <submittedName>
        <fullName evidence="5">Family 16 glycosylhydrolase</fullName>
    </submittedName>
</protein>
<dbReference type="EMBL" id="CP165644">
    <property type="protein sequence ID" value="XDU66882.1"/>
    <property type="molecule type" value="Genomic_DNA"/>
</dbReference>
<dbReference type="PANTHER" id="PTHR10963:SF55">
    <property type="entry name" value="GLYCOSIDE HYDROLASE FAMILY 16 PROTEIN"/>
    <property type="match status" value="1"/>
</dbReference>
<feature type="domain" description="GH16" evidence="4">
    <location>
        <begin position="84"/>
        <end position="364"/>
    </location>
</feature>
<dbReference type="PROSITE" id="PS51762">
    <property type="entry name" value="GH16_2"/>
    <property type="match status" value="1"/>
</dbReference>
<dbReference type="PANTHER" id="PTHR10963">
    <property type="entry name" value="GLYCOSYL HYDROLASE-RELATED"/>
    <property type="match status" value="1"/>
</dbReference>
<dbReference type="SUPFAM" id="SSF49899">
    <property type="entry name" value="Concanavalin A-like lectins/glucanases"/>
    <property type="match status" value="1"/>
</dbReference>
<evidence type="ECO:0000256" key="1">
    <source>
        <dbReference type="ARBA" id="ARBA00006865"/>
    </source>
</evidence>
<proteinExistence type="inferred from homology"/>
<dbReference type="RefSeq" id="WP_369711136.1">
    <property type="nucleotide sequence ID" value="NZ_CP165644.1"/>
</dbReference>
<comment type="similarity">
    <text evidence="1">Belongs to the glycosyl hydrolase 16 family.</text>
</comment>
<dbReference type="Gene3D" id="2.60.120.200">
    <property type="match status" value="1"/>
</dbReference>
<reference evidence="5" key="1">
    <citation type="submission" date="2024-07" db="EMBL/GenBank/DDBJ databases">
        <authorList>
            <person name="Li X.-J."/>
            <person name="Wang X."/>
        </authorList>
    </citation>
    <scope>NUCLEOTIDE SEQUENCE</scope>
    <source>
        <strain evidence="5">HSP-334</strain>
    </source>
</reference>
<name>A0AB39VI98_9FUSO</name>
<dbReference type="InterPro" id="IPR013320">
    <property type="entry name" value="ConA-like_dom_sf"/>
</dbReference>
<feature type="region of interest" description="Disordered" evidence="2">
    <location>
        <begin position="38"/>
        <end position="86"/>
    </location>
</feature>
<dbReference type="InterPro" id="IPR000757">
    <property type="entry name" value="Beta-glucanase-like"/>
</dbReference>
<dbReference type="InterPro" id="IPR050546">
    <property type="entry name" value="Glycosyl_Hydrlase_16"/>
</dbReference>
<dbReference type="GO" id="GO:0005975">
    <property type="term" value="P:carbohydrate metabolic process"/>
    <property type="evidence" value="ECO:0007669"/>
    <property type="project" value="InterPro"/>
</dbReference>
<accession>A0AB39VI98</accession>
<gene>
    <name evidence="5" type="ORF">AB8B22_00295</name>
</gene>
<sequence>MKKANMLILLGFLSLSVIGSAKPQQTFEEKNYLIEMTQEKSELTSENNSSSTEENRKEEQNLLGKRRKKENENTSSNEKSGKKSLWSKIVNRKKSDKNENWKLVWNDEFDSNSLDTSKWSYWGDNNIPWNAGNYLDENGNLVDQSGFKVKHYYLKDNVKVQDGNLIIEVKKENNKTVNIDGKQRKILYSSGAVHTKGKFSVQEGKIEMRAAMPKGVGTLCFLDVYEWYSQGTNKLADGEIDIFEIYGSDLSRVTGTAHVLKTTENRYEMFDKNDEKIKKNEDLTQFNTYAVEWDSKEIKWLFNGRVYKKRTMKEMEKKAGRNPYNQPYFIMINVALENQTGSDGDVDFPTEMKVDYVRVYKKDK</sequence>